<evidence type="ECO:0008006" key="11">
    <source>
        <dbReference type="Google" id="ProtNLM"/>
    </source>
</evidence>
<feature type="chain" id="PRO_5004548894" description="CASP-like protein" evidence="8">
    <location>
        <begin position="25"/>
        <end position="187"/>
    </location>
</feature>
<accession>S8C5M8</accession>
<feature type="transmembrane region" description="Helical" evidence="7">
    <location>
        <begin position="90"/>
        <end position="112"/>
    </location>
</feature>
<name>S8C5M8_9LAMI</name>
<dbReference type="EMBL" id="AUSU01008119">
    <property type="protein sequence ID" value="EPS59741.1"/>
    <property type="molecule type" value="Genomic_DNA"/>
</dbReference>
<comment type="caution">
    <text evidence="9">The sequence shown here is derived from an EMBL/GenBank/DDBJ whole genome shotgun (WGS) entry which is preliminary data.</text>
</comment>
<evidence type="ECO:0000256" key="1">
    <source>
        <dbReference type="ARBA" id="ARBA00004127"/>
    </source>
</evidence>
<evidence type="ECO:0000256" key="4">
    <source>
        <dbReference type="ARBA" id="ARBA00022989"/>
    </source>
</evidence>
<evidence type="ECO:0000256" key="3">
    <source>
        <dbReference type="ARBA" id="ARBA00022729"/>
    </source>
</evidence>
<evidence type="ECO:0000313" key="9">
    <source>
        <dbReference type="EMBL" id="EPS59741.1"/>
    </source>
</evidence>
<sequence length="187" mass="20140">MPMGGSRLVLVGIIVFDLIAFSLAVAAQKKRSTVSVATDGKINYCAYSSRISTWLGLGSFLLLLAAQLLTALATKCLCFGNALQPGRPRVYALISFVGSWATFIAAELFLLIGAAENARHTHDTTLVGTEPPHCRTPWKGYFGTAATLIFITRIFSVVLYKCYLKADHPQQSQGSDIGMGGQNSSYI</sequence>
<comment type="subcellular location">
    <subcellularLocation>
        <location evidence="1">Endomembrane system</location>
        <topology evidence="1">Multi-pass membrane protein</topology>
    </subcellularLocation>
</comment>
<reference evidence="9 10" key="1">
    <citation type="journal article" date="2013" name="BMC Genomics">
        <title>The miniature genome of a carnivorous plant Genlisea aurea contains a low number of genes and short non-coding sequences.</title>
        <authorList>
            <person name="Leushkin E.V."/>
            <person name="Sutormin R.A."/>
            <person name="Nabieva E.R."/>
            <person name="Penin A.A."/>
            <person name="Kondrashov A.S."/>
            <person name="Logacheva M.D."/>
        </authorList>
    </citation>
    <scope>NUCLEOTIDE SEQUENCE [LARGE SCALE GENOMIC DNA]</scope>
</reference>
<proteinExistence type="inferred from homology"/>
<dbReference type="Proteomes" id="UP000015453">
    <property type="component" value="Unassembled WGS sequence"/>
</dbReference>
<dbReference type="Pfam" id="PF06749">
    <property type="entry name" value="DUF1218"/>
    <property type="match status" value="1"/>
</dbReference>
<feature type="transmembrane region" description="Helical" evidence="7">
    <location>
        <begin position="141"/>
        <end position="160"/>
    </location>
</feature>
<dbReference type="PANTHER" id="PTHR31769">
    <property type="entry name" value="OS07G0462200 PROTEIN-RELATED"/>
    <property type="match status" value="1"/>
</dbReference>
<protein>
    <recommendedName>
        <fullName evidence="11">CASP-like protein</fullName>
    </recommendedName>
</protein>
<dbReference type="OrthoDB" id="2015495at2759"/>
<keyword evidence="3 8" id="KW-0732">Signal</keyword>
<evidence type="ECO:0000256" key="2">
    <source>
        <dbReference type="ARBA" id="ARBA00022692"/>
    </source>
</evidence>
<keyword evidence="10" id="KW-1185">Reference proteome</keyword>
<evidence type="ECO:0000256" key="7">
    <source>
        <dbReference type="SAM" id="Phobius"/>
    </source>
</evidence>
<gene>
    <name evidence="9" type="ORF">M569_15065</name>
</gene>
<evidence type="ECO:0000256" key="5">
    <source>
        <dbReference type="ARBA" id="ARBA00023136"/>
    </source>
</evidence>
<feature type="signal peptide" evidence="8">
    <location>
        <begin position="1"/>
        <end position="24"/>
    </location>
</feature>
<organism evidence="9 10">
    <name type="scientific">Genlisea aurea</name>
    <dbReference type="NCBI Taxonomy" id="192259"/>
    <lineage>
        <taxon>Eukaryota</taxon>
        <taxon>Viridiplantae</taxon>
        <taxon>Streptophyta</taxon>
        <taxon>Embryophyta</taxon>
        <taxon>Tracheophyta</taxon>
        <taxon>Spermatophyta</taxon>
        <taxon>Magnoliopsida</taxon>
        <taxon>eudicotyledons</taxon>
        <taxon>Gunneridae</taxon>
        <taxon>Pentapetalae</taxon>
        <taxon>asterids</taxon>
        <taxon>lamiids</taxon>
        <taxon>Lamiales</taxon>
        <taxon>Lentibulariaceae</taxon>
        <taxon>Genlisea</taxon>
    </lineage>
</organism>
<comment type="similarity">
    <text evidence="6">Belongs to the DESIGUAL family.</text>
</comment>
<feature type="transmembrane region" description="Helical" evidence="7">
    <location>
        <begin position="51"/>
        <end position="78"/>
    </location>
</feature>
<evidence type="ECO:0000256" key="6">
    <source>
        <dbReference type="ARBA" id="ARBA00029467"/>
    </source>
</evidence>
<dbReference type="AlphaFoldDB" id="S8C5M8"/>
<dbReference type="InterPro" id="IPR052222">
    <property type="entry name" value="DESIGUAL"/>
</dbReference>
<evidence type="ECO:0000313" key="10">
    <source>
        <dbReference type="Proteomes" id="UP000015453"/>
    </source>
</evidence>
<keyword evidence="2 7" id="KW-0812">Transmembrane</keyword>
<keyword evidence="5 7" id="KW-0472">Membrane</keyword>
<keyword evidence="4 7" id="KW-1133">Transmembrane helix</keyword>
<evidence type="ECO:0000256" key="8">
    <source>
        <dbReference type="SAM" id="SignalP"/>
    </source>
</evidence>
<dbReference type="InterPro" id="IPR009606">
    <property type="entry name" value="DEAL/Modifying_wall_lignin1/2"/>
</dbReference>
<dbReference type="GO" id="GO:0012505">
    <property type="term" value="C:endomembrane system"/>
    <property type="evidence" value="ECO:0007669"/>
    <property type="project" value="UniProtKB-SubCell"/>
</dbReference>